<organism evidence="2 3">
    <name type="scientific">Ralstonia phage Anchaing</name>
    <dbReference type="NCBI Taxonomy" id="2759719"/>
    <lineage>
        <taxon>Viruses</taxon>
        <taxon>Duplodnaviria</taxon>
        <taxon>Heunggongvirae</taxon>
        <taxon>Uroviricota</taxon>
        <taxon>Caudoviricetes</taxon>
        <taxon>Autographivirales</taxon>
        <taxon>Autonotataviridae</taxon>
        <taxon>Anchaingvirus</taxon>
        <taxon>Anchaingvirus anchaing</taxon>
    </lineage>
</organism>
<dbReference type="Proteomes" id="UP000515762">
    <property type="component" value="Segment"/>
</dbReference>
<reference evidence="2 3" key="1">
    <citation type="submission" date="2020-07" db="EMBL/GenBank/DDBJ databases">
        <title>Ralstonia phages.</title>
        <authorList>
            <person name="Trotereau A."/>
            <person name="Boyer C."/>
            <person name="Torres-Barcelo C."/>
        </authorList>
    </citation>
    <scope>NUCLEOTIDE SEQUENCE [LARGE SCALE GENOMIC DNA]</scope>
</reference>
<protein>
    <recommendedName>
        <fullName evidence="1">DUF8033 domain-containing protein</fullName>
    </recommendedName>
</protein>
<keyword evidence="3" id="KW-1185">Reference proteome</keyword>
<dbReference type="InterPro" id="IPR058346">
    <property type="entry name" value="DUF8033"/>
</dbReference>
<evidence type="ECO:0000313" key="3">
    <source>
        <dbReference type="Proteomes" id="UP000515762"/>
    </source>
</evidence>
<dbReference type="EMBL" id="MT740728">
    <property type="protein sequence ID" value="QMV32523.1"/>
    <property type="molecule type" value="Genomic_DNA"/>
</dbReference>
<feature type="domain" description="DUF8033" evidence="1">
    <location>
        <begin position="1"/>
        <end position="71"/>
    </location>
</feature>
<evidence type="ECO:0000259" key="1">
    <source>
        <dbReference type="Pfam" id="PF26096"/>
    </source>
</evidence>
<gene>
    <name evidence="2" type="ORF">A1_00003</name>
</gene>
<dbReference type="Pfam" id="PF26096">
    <property type="entry name" value="DUF8033"/>
    <property type="match status" value="1"/>
</dbReference>
<evidence type="ECO:0000313" key="2">
    <source>
        <dbReference type="EMBL" id="QMV32523.1"/>
    </source>
</evidence>
<name>A0A7G5B8A0_9CAUD</name>
<accession>A0A7G5B8A0</accession>
<proteinExistence type="predicted"/>
<sequence>MKLKALGPNQAEVTFANGIIVLFSYTGAVAAYRPGVGYLVTDQFYSKTTDRHVREWVGTHGSTTVSQDVIDHLVGGTR</sequence>